<sequence length="157" mass="18299">MLNQIDQWIDKTNLEYKDQRISCDKFASEFAGFYPTEFLKNAFYVVVDKIPKPDFPELREMGLGDFIDMDAAGVTYKNTYYMLSHVADNLRVHFHELVHVAQWNNLGAEAFILRYITEIQCAGYYDAPLEIMAYSLDEHFTDGREKLNVVEHVARTL</sequence>
<evidence type="ECO:0008006" key="3">
    <source>
        <dbReference type="Google" id="ProtNLM"/>
    </source>
</evidence>
<dbReference type="KEGG" id="paln:B0W48_18400"/>
<dbReference type="RefSeq" id="WP_077538211.1">
    <property type="nucleotide sequence ID" value="NZ_CP019628.1"/>
</dbReference>
<protein>
    <recommendedName>
        <fullName evidence="3">DUF4157 domain-containing protein</fullName>
    </recommendedName>
</protein>
<organism evidence="1 2">
    <name type="scientific">Pseudoalteromonas aliena</name>
    <dbReference type="NCBI Taxonomy" id="247523"/>
    <lineage>
        <taxon>Bacteria</taxon>
        <taxon>Pseudomonadati</taxon>
        <taxon>Pseudomonadota</taxon>
        <taxon>Gammaproteobacteria</taxon>
        <taxon>Alteromonadales</taxon>
        <taxon>Pseudoalteromonadaceae</taxon>
        <taxon>Pseudoalteromonas</taxon>
    </lineage>
</organism>
<accession>A0A1Q2H2H4</accession>
<evidence type="ECO:0000313" key="1">
    <source>
        <dbReference type="EMBL" id="AQQ01578.1"/>
    </source>
</evidence>
<dbReference type="EMBL" id="CP019628">
    <property type="protein sequence ID" value="AQQ01578.1"/>
    <property type="molecule type" value="Genomic_DNA"/>
</dbReference>
<dbReference type="AlphaFoldDB" id="A0A1Q2H2H4"/>
<proteinExistence type="predicted"/>
<name>A0A1Q2H2H4_9GAMM</name>
<gene>
    <name evidence="1" type="ORF">B0W48_18400</name>
</gene>
<dbReference type="STRING" id="247523.B0W48_18400"/>
<evidence type="ECO:0000313" key="2">
    <source>
        <dbReference type="Proteomes" id="UP000188243"/>
    </source>
</evidence>
<reference evidence="1 2" key="1">
    <citation type="submission" date="2017-02" db="EMBL/GenBank/DDBJ databases">
        <title>Complete genome sequence of the cold-active Pseudoalteromonas aliena strain EH1 isolated from Arctic seawater.</title>
        <authorList>
            <person name="Kim E."/>
            <person name="Heo E."/>
            <person name="Kim H."/>
            <person name="Kim D."/>
        </authorList>
    </citation>
    <scope>NUCLEOTIDE SEQUENCE [LARGE SCALE GENOMIC DNA]</scope>
    <source>
        <strain evidence="1 2">EH1</strain>
    </source>
</reference>
<dbReference type="Proteomes" id="UP000188243">
    <property type="component" value="Chromosome"/>
</dbReference>